<evidence type="ECO:0000313" key="1">
    <source>
        <dbReference type="EMBL" id="ABF42406.1"/>
    </source>
</evidence>
<dbReference type="HOGENOM" id="CLU_1168652_0_0_0"/>
<dbReference type="EMBL" id="CP000360">
    <property type="protein sequence ID" value="ABF42406.1"/>
    <property type="molecule type" value="Genomic_DNA"/>
</dbReference>
<dbReference type="KEGG" id="aba:Acid345_3405"/>
<dbReference type="OrthoDB" id="9864965at2"/>
<dbReference type="RefSeq" id="WP_011524205.1">
    <property type="nucleotide sequence ID" value="NC_008009.1"/>
</dbReference>
<dbReference type="STRING" id="204669.Acid345_3405"/>
<name>Q1IL44_KORVE</name>
<reference evidence="1 2" key="1">
    <citation type="journal article" date="2009" name="Appl. Environ. Microbiol.">
        <title>Three genomes from the phylum Acidobacteria provide insight into the lifestyles of these microorganisms in soils.</title>
        <authorList>
            <person name="Ward N.L."/>
            <person name="Challacombe J.F."/>
            <person name="Janssen P.H."/>
            <person name="Henrissat B."/>
            <person name="Coutinho P.M."/>
            <person name="Wu M."/>
            <person name="Xie G."/>
            <person name="Haft D.H."/>
            <person name="Sait M."/>
            <person name="Badger J."/>
            <person name="Barabote R.D."/>
            <person name="Bradley B."/>
            <person name="Brettin T.S."/>
            <person name="Brinkac L.M."/>
            <person name="Bruce D."/>
            <person name="Creasy T."/>
            <person name="Daugherty S.C."/>
            <person name="Davidsen T.M."/>
            <person name="DeBoy R.T."/>
            <person name="Detter J.C."/>
            <person name="Dodson R.J."/>
            <person name="Durkin A.S."/>
            <person name="Ganapathy A."/>
            <person name="Gwinn-Giglio M."/>
            <person name="Han C.S."/>
            <person name="Khouri H."/>
            <person name="Kiss H."/>
            <person name="Kothari S.P."/>
            <person name="Madupu R."/>
            <person name="Nelson K.E."/>
            <person name="Nelson W.C."/>
            <person name="Paulsen I."/>
            <person name="Penn K."/>
            <person name="Ren Q."/>
            <person name="Rosovitz M.J."/>
            <person name="Selengut J.D."/>
            <person name="Shrivastava S."/>
            <person name="Sullivan S.A."/>
            <person name="Tapia R."/>
            <person name="Thompson L.S."/>
            <person name="Watkins K.L."/>
            <person name="Yang Q."/>
            <person name="Yu C."/>
            <person name="Zafar N."/>
            <person name="Zhou L."/>
            <person name="Kuske C.R."/>
        </authorList>
    </citation>
    <scope>NUCLEOTIDE SEQUENCE [LARGE SCALE GENOMIC DNA]</scope>
    <source>
        <strain evidence="1 2">Ellin345</strain>
    </source>
</reference>
<proteinExistence type="predicted"/>
<gene>
    <name evidence="1" type="ordered locus">Acid345_3405</name>
</gene>
<sequence length="206" mass="24016">MAARRKTGEKPRVRQPLKIDQLSAEMLKRIQDERANFRTWKQIEEDSPKWDEWSTVKADVIELFPDLRLPHSNLQRWYDIRIDQVRQENLAETEKAREFASAFRDREFSGLDEAVMNAIRDQVFSLMKTAGPKDQANFLDALVEFGHLVAKFKRIELGKEKVGLERERLSLVATKIRGLKDEVQKKQLTSEDLQARLDEMYGITAA</sequence>
<dbReference type="Proteomes" id="UP000002432">
    <property type="component" value="Chromosome"/>
</dbReference>
<keyword evidence="2" id="KW-1185">Reference proteome</keyword>
<dbReference type="eggNOG" id="ENOG50348KP">
    <property type="taxonomic scope" value="Bacteria"/>
</dbReference>
<dbReference type="EnsemblBacteria" id="ABF42406">
    <property type="protein sequence ID" value="ABF42406"/>
    <property type="gene ID" value="Acid345_3405"/>
</dbReference>
<protein>
    <recommendedName>
        <fullName evidence="3">DUF3486 family protein</fullName>
    </recommendedName>
</protein>
<evidence type="ECO:0000313" key="2">
    <source>
        <dbReference type="Proteomes" id="UP000002432"/>
    </source>
</evidence>
<accession>Q1IL44</accession>
<dbReference type="AlphaFoldDB" id="Q1IL44"/>
<organism evidence="1 2">
    <name type="scientific">Koribacter versatilis (strain Ellin345)</name>
    <dbReference type="NCBI Taxonomy" id="204669"/>
    <lineage>
        <taxon>Bacteria</taxon>
        <taxon>Pseudomonadati</taxon>
        <taxon>Acidobacteriota</taxon>
        <taxon>Terriglobia</taxon>
        <taxon>Terriglobales</taxon>
        <taxon>Candidatus Korobacteraceae</taxon>
        <taxon>Candidatus Korobacter</taxon>
    </lineage>
</organism>
<evidence type="ECO:0008006" key="3">
    <source>
        <dbReference type="Google" id="ProtNLM"/>
    </source>
</evidence>